<accession>A0AAN8JPC3</accession>
<evidence type="ECO:0000313" key="2">
    <source>
        <dbReference type="EMBL" id="KAK6179619.1"/>
    </source>
</evidence>
<gene>
    <name evidence="2" type="ORF">SNE40_011936</name>
</gene>
<protein>
    <submittedName>
        <fullName evidence="2">Uncharacterized protein</fullName>
    </submittedName>
</protein>
<reference evidence="2 3" key="1">
    <citation type="submission" date="2024-01" db="EMBL/GenBank/DDBJ databases">
        <title>The genome of the rayed Mediterranean limpet Patella caerulea (Linnaeus, 1758).</title>
        <authorList>
            <person name="Anh-Thu Weber A."/>
            <person name="Halstead-Nussloch G."/>
        </authorList>
    </citation>
    <scope>NUCLEOTIDE SEQUENCE [LARGE SCALE GENOMIC DNA]</scope>
    <source>
        <strain evidence="2">AATW-2023a</strain>
        <tissue evidence="2">Whole specimen</tissue>
    </source>
</reference>
<feature type="compositionally biased region" description="Basic and acidic residues" evidence="1">
    <location>
        <begin position="1"/>
        <end position="10"/>
    </location>
</feature>
<sequence>MKQEFYDLYKKRVTPKPPTTKSKSTRVKKDPTPYQKWSKSLKKARKGALGNATTRNYGNEVFRQPLTDVNNCEKVRHPFTLLTSEVHTVRNKTHFNINHSVADTSLRTCDVKPKFILQAVQMASPTSSRTTLSCKKKKHMTTASRPTVPAIVPMLEIKEIVKVDKSISNSLLPCDTNVPQTVPYVADQETQPFCTEKFTPGVSSFKGLVVENSGKVYAESSDVTRGQGFLSFLLSNDAVIDPEYSRDHEIQENDPGRCSILDGDLAYTLSESNMVVDMGHMAFYDIHPSSSCMDTEEKNIAENFFHQFENIQNLIYKNKQEMKARRVYEQKRVRDSETVYDGNEPWLNLFDLMNEVDMISSQSDLIYTEPKKDLIDGDIKETVCFTPIALAKEP</sequence>
<comment type="caution">
    <text evidence="2">The sequence shown here is derived from an EMBL/GenBank/DDBJ whole genome shotgun (WGS) entry which is preliminary data.</text>
</comment>
<evidence type="ECO:0000256" key="1">
    <source>
        <dbReference type="SAM" id="MobiDB-lite"/>
    </source>
</evidence>
<organism evidence="2 3">
    <name type="scientific">Patella caerulea</name>
    <name type="common">Rayed Mediterranean limpet</name>
    <dbReference type="NCBI Taxonomy" id="87958"/>
    <lineage>
        <taxon>Eukaryota</taxon>
        <taxon>Metazoa</taxon>
        <taxon>Spiralia</taxon>
        <taxon>Lophotrochozoa</taxon>
        <taxon>Mollusca</taxon>
        <taxon>Gastropoda</taxon>
        <taxon>Patellogastropoda</taxon>
        <taxon>Patelloidea</taxon>
        <taxon>Patellidae</taxon>
        <taxon>Patella</taxon>
    </lineage>
</organism>
<keyword evidence="3" id="KW-1185">Reference proteome</keyword>
<dbReference type="Proteomes" id="UP001347796">
    <property type="component" value="Unassembled WGS sequence"/>
</dbReference>
<proteinExistence type="predicted"/>
<feature type="region of interest" description="Disordered" evidence="1">
    <location>
        <begin position="1"/>
        <end position="36"/>
    </location>
</feature>
<dbReference type="EMBL" id="JAZGQO010000008">
    <property type="protein sequence ID" value="KAK6179619.1"/>
    <property type="molecule type" value="Genomic_DNA"/>
</dbReference>
<dbReference type="AlphaFoldDB" id="A0AAN8JPC3"/>
<evidence type="ECO:0000313" key="3">
    <source>
        <dbReference type="Proteomes" id="UP001347796"/>
    </source>
</evidence>
<name>A0AAN8JPC3_PATCE</name>